<evidence type="ECO:0000313" key="3">
    <source>
        <dbReference type="Proteomes" id="UP000034889"/>
    </source>
</evidence>
<dbReference type="GO" id="GO:0004803">
    <property type="term" value="F:transposase activity"/>
    <property type="evidence" value="ECO:0007669"/>
    <property type="project" value="InterPro"/>
</dbReference>
<dbReference type="PANTHER" id="PTHR34322">
    <property type="entry name" value="TRANSPOSASE, Y1_TNP DOMAIN-CONTAINING"/>
    <property type="match status" value="1"/>
</dbReference>
<dbReference type="InterPro" id="IPR036515">
    <property type="entry name" value="Transposase_17_sf"/>
</dbReference>
<proteinExistence type="predicted"/>
<dbReference type="Gene3D" id="3.30.70.1290">
    <property type="entry name" value="Transposase IS200-like"/>
    <property type="match status" value="1"/>
</dbReference>
<feature type="domain" description="Transposase IS200-like" evidence="1">
    <location>
        <begin position="7"/>
        <end position="145"/>
    </location>
</feature>
<dbReference type="PANTHER" id="PTHR34322:SF2">
    <property type="entry name" value="TRANSPOSASE IS200-LIKE DOMAIN-CONTAINING PROTEIN"/>
    <property type="match status" value="1"/>
</dbReference>
<gene>
    <name evidence="2" type="ORF">UW74_C0013G0008</name>
</gene>
<dbReference type="Pfam" id="PF01797">
    <property type="entry name" value="Y1_Tnp"/>
    <property type="match status" value="1"/>
</dbReference>
<protein>
    <submittedName>
        <fullName evidence="2">Transposase</fullName>
    </submittedName>
</protein>
<dbReference type="EMBL" id="LCJM01000013">
    <property type="protein sequence ID" value="KKT78845.1"/>
    <property type="molecule type" value="Genomic_DNA"/>
</dbReference>
<accession>A0A0G1K5G5</accession>
<comment type="caution">
    <text evidence="2">The sequence shown here is derived from an EMBL/GenBank/DDBJ whole genome shotgun (WGS) entry which is preliminary data.</text>
</comment>
<organism evidence="2 3">
    <name type="scientific">Candidatus Giovannonibacteria bacterium GW2011_GWC2_44_8</name>
    <dbReference type="NCBI Taxonomy" id="1618657"/>
    <lineage>
        <taxon>Bacteria</taxon>
        <taxon>Candidatus Giovannoniibacteriota</taxon>
    </lineage>
</organism>
<reference evidence="2 3" key="1">
    <citation type="journal article" date="2015" name="Nature">
        <title>rRNA introns, odd ribosomes, and small enigmatic genomes across a large radiation of phyla.</title>
        <authorList>
            <person name="Brown C.T."/>
            <person name="Hug L.A."/>
            <person name="Thomas B.C."/>
            <person name="Sharon I."/>
            <person name="Castelle C.J."/>
            <person name="Singh A."/>
            <person name="Wilkins M.J."/>
            <person name="Williams K.H."/>
            <person name="Banfield J.F."/>
        </authorList>
    </citation>
    <scope>NUCLEOTIDE SEQUENCE [LARGE SCALE GENOMIC DNA]</scope>
</reference>
<dbReference type="GO" id="GO:0003677">
    <property type="term" value="F:DNA binding"/>
    <property type="evidence" value="ECO:0007669"/>
    <property type="project" value="InterPro"/>
</dbReference>
<dbReference type="SMART" id="SM01321">
    <property type="entry name" value="Y1_Tnp"/>
    <property type="match status" value="1"/>
</dbReference>
<dbReference type="GO" id="GO:0006313">
    <property type="term" value="P:DNA transposition"/>
    <property type="evidence" value="ECO:0007669"/>
    <property type="project" value="InterPro"/>
</dbReference>
<sequence length="217" mass="25563">MRKIKFTNETFYHVYNRGVDKRKIFNNQQDVQRFLDCMDEFNTTSLAGSLYENSFISEEWKAKRKLKRLVNIVAFCLNPNHFHFILEQVAESGISQFMKRLSGGYAWYFNNRYKRNGALFQGPFKAKIVDSNEYLLHLSAYVNLNFKVHQLGDQVAKLAKSSWDEYLTNQGIRIYKSGIILKQFASRDEYKKFALDTLPTLIEKKEKDRELADLLID</sequence>
<dbReference type="InterPro" id="IPR002686">
    <property type="entry name" value="Transposase_17"/>
</dbReference>
<name>A0A0G1K5G5_9BACT</name>
<dbReference type="AlphaFoldDB" id="A0A0G1K5G5"/>
<dbReference type="Proteomes" id="UP000034889">
    <property type="component" value="Unassembled WGS sequence"/>
</dbReference>
<evidence type="ECO:0000259" key="1">
    <source>
        <dbReference type="SMART" id="SM01321"/>
    </source>
</evidence>
<evidence type="ECO:0000313" key="2">
    <source>
        <dbReference type="EMBL" id="KKT78845.1"/>
    </source>
</evidence>
<dbReference type="SUPFAM" id="SSF143422">
    <property type="entry name" value="Transposase IS200-like"/>
    <property type="match status" value="1"/>
</dbReference>